<evidence type="ECO:0000313" key="10">
    <source>
        <dbReference type="Proteomes" id="UP000734854"/>
    </source>
</evidence>
<sequence length="339" mass="37417">MELFPDLSLQISPPNTASRASTRRNPKLGDESSELEFWRRPLDCSSTAIATATDNHDATMSSNCNRLDLHLHPYSSHPFHRHHHHHRQGSRGGYNDSIGDIISKPIRGIPIYHNPPPPFSLLPLRRRPSCDSSPPSIAFPFAAPQLGFLPRSSPARMLSAIPRRSLRAPRMRWTTTLHARFVHAVELLGGHERATPKAVLELMDVKDLTLAHVKSHLQMYRTVKSTDKPAVSSGHSDGFENGSNGEICDDDLPEINPNPQRLGLHHGVTHNGLWSNNSSRCNGGSSTGIPCESLTKSLKSLKDTQSKSLEMCSELNSSCVSETWSSSQPNLEFSLGRGQ</sequence>
<comment type="subcellular location">
    <subcellularLocation>
        <location evidence="1">Nucleus</location>
    </subcellularLocation>
</comment>
<comment type="caution">
    <text evidence="9">The sequence shown here is derived from an EMBL/GenBank/DDBJ whole genome shotgun (WGS) entry which is preliminary data.</text>
</comment>
<dbReference type="PANTHER" id="PTHR31496">
    <property type="entry name" value="TRANSCRIPTION FACTOR KAN2-RELATED"/>
    <property type="match status" value="1"/>
</dbReference>
<dbReference type="GO" id="GO:0010158">
    <property type="term" value="P:abaxial cell fate specification"/>
    <property type="evidence" value="ECO:0007669"/>
    <property type="project" value="InterPro"/>
</dbReference>
<dbReference type="SUPFAM" id="SSF46689">
    <property type="entry name" value="Homeodomain-like"/>
    <property type="match status" value="1"/>
</dbReference>
<dbReference type="Gene3D" id="1.10.10.60">
    <property type="entry name" value="Homeodomain-like"/>
    <property type="match status" value="1"/>
</dbReference>
<proteinExistence type="predicted"/>
<name>A0A8J5KZX2_ZINOF</name>
<keyword evidence="5" id="KW-0804">Transcription</keyword>
<evidence type="ECO:0000256" key="6">
    <source>
        <dbReference type="ARBA" id="ARBA00023242"/>
    </source>
</evidence>
<keyword evidence="6" id="KW-0539">Nucleus</keyword>
<dbReference type="InterPro" id="IPR044847">
    <property type="entry name" value="KAN_fam"/>
</dbReference>
<dbReference type="AlphaFoldDB" id="A0A8J5KZX2"/>
<feature type="domain" description="Myb-like" evidence="8">
    <location>
        <begin position="170"/>
        <end position="221"/>
    </location>
</feature>
<dbReference type="GO" id="GO:0005634">
    <property type="term" value="C:nucleus"/>
    <property type="evidence" value="ECO:0007669"/>
    <property type="project" value="UniProtKB-SubCell"/>
</dbReference>
<evidence type="ECO:0000256" key="7">
    <source>
        <dbReference type="SAM" id="MobiDB-lite"/>
    </source>
</evidence>
<dbReference type="InterPro" id="IPR001005">
    <property type="entry name" value="SANT/Myb"/>
</dbReference>
<feature type="region of interest" description="Disordered" evidence="7">
    <location>
        <begin position="1"/>
        <end position="34"/>
    </location>
</feature>
<dbReference type="NCBIfam" id="TIGR01557">
    <property type="entry name" value="myb_SHAQKYF"/>
    <property type="match status" value="1"/>
</dbReference>
<evidence type="ECO:0000256" key="5">
    <source>
        <dbReference type="ARBA" id="ARBA00023163"/>
    </source>
</evidence>
<dbReference type="InterPro" id="IPR006447">
    <property type="entry name" value="Myb_dom_plants"/>
</dbReference>
<evidence type="ECO:0000256" key="3">
    <source>
        <dbReference type="ARBA" id="ARBA00022782"/>
    </source>
</evidence>
<gene>
    <name evidence="9" type="ORF">ZIOFF_038023</name>
</gene>
<dbReference type="EMBL" id="JACMSC010000010">
    <property type="protein sequence ID" value="KAG6505658.1"/>
    <property type="molecule type" value="Genomic_DNA"/>
</dbReference>
<dbReference type="FunFam" id="1.10.10.60:FF:000002">
    <property type="entry name" value="Myb family transcription factor"/>
    <property type="match status" value="1"/>
</dbReference>
<keyword evidence="2" id="KW-0217">Developmental protein</keyword>
<evidence type="ECO:0000256" key="1">
    <source>
        <dbReference type="ARBA" id="ARBA00004123"/>
    </source>
</evidence>
<dbReference type="Proteomes" id="UP000734854">
    <property type="component" value="Unassembled WGS sequence"/>
</dbReference>
<evidence type="ECO:0000313" key="9">
    <source>
        <dbReference type="EMBL" id="KAG6505658.1"/>
    </source>
</evidence>
<evidence type="ECO:0000256" key="2">
    <source>
        <dbReference type="ARBA" id="ARBA00022473"/>
    </source>
</evidence>
<organism evidence="9 10">
    <name type="scientific">Zingiber officinale</name>
    <name type="common">Ginger</name>
    <name type="synonym">Amomum zingiber</name>
    <dbReference type="NCBI Taxonomy" id="94328"/>
    <lineage>
        <taxon>Eukaryota</taxon>
        <taxon>Viridiplantae</taxon>
        <taxon>Streptophyta</taxon>
        <taxon>Embryophyta</taxon>
        <taxon>Tracheophyta</taxon>
        <taxon>Spermatophyta</taxon>
        <taxon>Magnoliopsida</taxon>
        <taxon>Liliopsida</taxon>
        <taxon>Zingiberales</taxon>
        <taxon>Zingiberaceae</taxon>
        <taxon>Zingiber</taxon>
    </lineage>
</organism>
<keyword evidence="10" id="KW-1185">Reference proteome</keyword>
<keyword evidence="3" id="KW-0221">Differentiation</keyword>
<evidence type="ECO:0000256" key="4">
    <source>
        <dbReference type="ARBA" id="ARBA00023015"/>
    </source>
</evidence>
<dbReference type="GO" id="GO:0000976">
    <property type="term" value="F:transcription cis-regulatory region binding"/>
    <property type="evidence" value="ECO:0007669"/>
    <property type="project" value="InterPro"/>
</dbReference>
<keyword evidence="4" id="KW-0805">Transcription regulation</keyword>
<evidence type="ECO:0000259" key="8">
    <source>
        <dbReference type="Pfam" id="PF00249"/>
    </source>
</evidence>
<dbReference type="Pfam" id="PF00249">
    <property type="entry name" value="Myb_DNA-binding"/>
    <property type="match status" value="1"/>
</dbReference>
<protein>
    <recommendedName>
        <fullName evidence="8">Myb-like domain-containing protein</fullName>
    </recommendedName>
</protein>
<feature type="compositionally biased region" description="Polar residues" evidence="7">
    <location>
        <begin position="9"/>
        <end position="20"/>
    </location>
</feature>
<dbReference type="InterPro" id="IPR009057">
    <property type="entry name" value="Homeodomain-like_sf"/>
</dbReference>
<reference evidence="9 10" key="1">
    <citation type="submission" date="2020-08" db="EMBL/GenBank/DDBJ databases">
        <title>Plant Genome Project.</title>
        <authorList>
            <person name="Zhang R.-G."/>
        </authorList>
    </citation>
    <scope>NUCLEOTIDE SEQUENCE [LARGE SCALE GENOMIC DNA]</scope>
    <source>
        <tissue evidence="9">Rhizome</tissue>
    </source>
</reference>
<dbReference type="PANTHER" id="PTHR31496:SF25">
    <property type="entry name" value="TRANSCRIPTION FACTOR KAN3-RELATED"/>
    <property type="match status" value="1"/>
</dbReference>
<dbReference type="GO" id="GO:0006355">
    <property type="term" value="P:regulation of DNA-templated transcription"/>
    <property type="evidence" value="ECO:0007669"/>
    <property type="project" value="InterPro"/>
</dbReference>
<accession>A0A8J5KZX2</accession>